<dbReference type="GO" id="GO:0016020">
    <property type="term" value="C:membrane"/>
    <property type="evidence" value="ECO:0007669"/>
    <property type="project" value="TreeGrafter"/>
</dbReference>
<sequence>MRRLAVFAVAAALAACATSPLGRKQFILISDDSISQQGVASFQQMQKEMPQSKDARKTQYVRCIADNITAQIPNLREKGQLSVPGAWEVSVFESEDVNAFALPGGKIGVFTGLLKVANTQDQLAAVIGHEVSHVLARHSAERASADIPAQIGGAFASAYGVGQLYGMGVNALFLLPYSRGHESEADLLGLDLMASAGFDPRAAVTLWQNMARASGGQKPPEILSTHPSDETRMHDLNARMKTALDLYVTAKGQGRNPKCG</sequence>
<evidence type="ECO:0000313" key="9">
    <source>
        <dbReference type="EMBL" id="TDU31505.1"/>
    </source>
</evidence>
<evidence type="ECO:0000256" key="3">
    <source>
        <dbReference type="ARBA" id="ARBA00022801"/>
    </source>
</evidence>
<evidence type="ECO:0000313" key="10">
    <source>
        <dbReference type="Proteomes" id="UP000295341"/>
    </source>
</evidence>
<dbReference type="GO" id="GO:0004222">
    <property type="term" value="F:metalloendopeptidase activity"/>
    <property type="evidence" value="ECO:0007669"/>
    <property type="project" value="InterPro"/>
</dbReference>
<gene>
    <name evidence="9" type="ORF">DFR24_0875</name>
</gene>
<comment type="caution">
    <text evidence="9">The sequence shown here is derived from an EMBL/GenBank/DDBJ whole genome shotgun (WGS) entry which is preliminary data.</text>
</comment>
<dbReference type="OrthoDB" id="9810445at2"/>
<dbReference type="GO" id="GO:0051603">
    <property type="term" value="P:proteolysis involved in protein catabolic process"/>
    <property type="evidence" value="ECO:0007669"/>
    <property type="project" value="TreeGrafter"/>
</dbReference>
<dbReference type="PANTHER" id="PTHR22726">
    <property type="entry name" value="METALLOENDOPEPTIDASE OMA1"/>
    <property type="match status" value="1"/>
</dbReference>
<dbReference type="CDD" id="cd07331">
    <property type="entry name" value="M48C_Oma1_like"/>
    <property type="match status" value="1"/>
</dbReference>
<keyword evidence="3 6" id="KW-0378">Hydrolase</keyword>
<dbReference type="InterPro" id="IPR001915">
    <property type="entry name" value="Peptidase_M48"/>
</dbReference>
<keyword evidence="1 6" id="KW-0645">Protease</keyword>
<feature type="domain" description="Peptidase M48" evidence="8">
    <location>
        <begin position="68"/>
        <end position="239"/>
    </location>
</feature>
<comment type="similarity">
    <text evidence="6">Belongs to the peptidase M48 family.</text>
</comment>
<dbReference type="Gene3D" id="3.30.2010.10">
    <property type="entry name" value="Metalloproteases ('zincins'), catalytic domain"/>
    <property type="match status" value="1"/>
</dbReference>
<dbReference type="EMBL" id="SOBT01000008">
    <property type="protein sequence ID" value="TDU31505.1"/>
    <property type="molecule type" value="Genomic_DNA"/>
</dbReference>
<proteinExistence type="inferred from homology"/>
<reference evidence="9 10" key="1">
    <citation type="submission" date="2019-03" db="EMBL/GenBank/DDBJ databases">
        <title>Genomic Encyclopedia of Type Strains, Phase IV (KMG-IV): sequencing the most valuable type-strain genomes for metagenomic binning, comparative biology and taxonomic classification.</title>
        <authorList>
            <person name="Goeker M."/>
        </authorList>
    </citation>
    <scope>NUCLEOTIDE SEQUENCE [LARGE SCALE GENOMIC DNA]</scope>
    <source>
        <strain evidence="9 10">DSM 26377</strain>
    </source>
</reference>
<keyword evidence="5 6" id="KW-0482">Metalloprotease</keyword>
<evidence type="ECO:0000256" key="1">
    <source>
        <dbReference type="ARBA" id="ARBA00022670"/>
    </source>
</evidence>
<keyword evidence="2" id="KW-0479">Metal-binding</keyword>
<feature type="chain" id="PRO_5030099593" evidence="7">
    <location>
        <begin position="18"/>
        <end position="260"/>
    </location>
</feature>
<dbReference type="PROSITE" id="PS51257">
    <property type="entry name" value="PROKAR_LIPOPROTEIN"/>
    <property type="match status" value="1"/>
</dbReference>
<dbReference type="PANTHER" id="PTHR22726:SF24">
    <property type="entry name" value="M48 FAMILY METALLOPEPTIDASE"/>
    <property type="match status" value="1"/>
</dbReference>
<organism evidence="9 10">
    <name type="scientific">Panacagrimonas perspica</name>
    <dbReference type="NCBI Taxonomy" id="381431"/>
    <lineage>
        <taxon>Bacteria</taxon>
        <taxon>Pseudomonadati</taxon>
        <taxon>Pseudomonadota</taxon>
        <taxon>Gammaproteobacteria</taxon>
        <taxon>Nevskiales</taxon>
        <taxon>Nevskiaceae</taxon>
        <taxon>Panacagrimonas</taxon>
    </lineage>
</organism>
<accession>A0A4R7PBN5</accession>
<dbReference type="RefSeq" id="WP_133880080.1">
    <property type="nucleotide sequence ID" value="NZ_MWIN01000012.1"/>
</dbReference>
<dbReference type="Pfam" id="PF01435">
    <property type="entry name" value="Peptidase_M48"/>
    <property type="match status" value="1"/>
</dbReference>
<evidence type="ECO:0000256" key="4">
    <source>
        <dbReference type="ARBA" id="ARBA00022833"/>
    </source>
</evidence>
<dbReference type="AlphaFoldDB" id="A0A4R7PBN5"/>
<evidence type="ECO:0000256" key="6">
    <source>
        <dbReference type="RuleBase" id="RU003983"/>
    </source>
</evidence>
<evidence type="ECO:0000256" key="7">
    <source>
        <dbReference type="SAM" id="SignalP"/>
    </source>
</evidence>
<feature type="signal peptide" evidence="7">
    <location>
        <begin position="1"/>
        <end position="17"/>
    </location>
</feature>
<keyword evidence="4 6" id="KW-0862">Zinc</keyword>
<name>A0A4R7PBN5_9GAMM</name>
<evidence type="ECO:0000259" key="8">
    <source>
        <dbReference type="Pfam" id="PF01435"/>
    </source>
</evidence>
<comment type="cofactor">
    <cofactor evidence="6">
        <name>Zn(2+)</name>
        <dbReference type="ChEBI" id="CHEBI:29105"/>
    </cofactor>
    <text evidence="6">Binds 1 zinc ion per subunit.</text>
</comment>
<dbReference type="InterPro" id="IPR051156">
    <property type="entry name" value="Mito/Outer_Membr_Metalloprot"/>
</dbReference>
<keyword evidence="7" id="KW-0732">Signal</keyword>
<protein>
    <submittedName>
        <fullName evidence="9">Peptidase M48-like protein</fullName>
    </submittedName>
</protein>
<dbReference type="GO" id="GO:0046872">
    <property type="term" value="F:metal ion binding"/>
    <property type="evidence" value="ECO:0007669"/>
    <property type="project" value="UniProtKB-KW"/>
</dbReference>
<dbReference type="Proteomes" id="UP000295341">
    <property type="component" value="Unassembled WGS sequence"/>
</dbReference>
<evidence type="ECO:0000256" key="5">
    <source>
        <dbReference type="ARBA" id="ARBA00023049"/>
    </source>
</evidence>
<evidence type="ECO:0000256" key="2">
    <source>
        <dbReference type="ARBA" id="ARBA00022723"/>
    </source>
</evidence>
<keyword evidence="10" id="KW-1185">Reference proteome</keyword>